<gene>
    <name evidence="15" type="ORF">NESM_000107600</name>
</gene>
<dbReference type="Gene3D" id="1.20.1260.140">
    <property type="entry name" value="Alternative oxidase"/>
    <property type="match status" value="1"/>
</dbReference>
<evidence type="ECO:0000313" key="15">
    <source>
        <dbReference type="EMBL" id="KAK7200520.1"/>
    </source>
</evidence>
<organism evidence="15 16">
    <name type="scientific">Novymonas esmeraldas</name>
    <dbReference type="NCBI Taxonomy" id="1808958"/>
    <lineage>
        <taxon>Eukaryota</taxon>
        <taxon>Discoba</taxon>
        <taxon>Euglenozoa</taxon>
        <taxon>Kinetoplastea</taxon>
        <taxon>Metakinetoplastina</taxon>
        <taxon>Trypanosomatida</taxon>
        <taxon>Trypanosomatidae</taxon>
        <taxon>Novymonas</taxon>
    </lineage>
</organism>
<keyword evidence="3" id="KW-0813">Transport</keyword>
<evidence type="ECO:0000256" key="6">
    <source>
        <dbReference type="ARBA" id="ARBA00022723"/>
    </source>
</evidence>
<dbReference type="GO" id="GO:0009916">
    <property type="term" value="F:alternative oxidase activity"/>
    <property type="evidence" value="ECO:0007669"/>
    <property type="project" value="UniProtKB-UniRule"/>
</dbReference>
<evidence type="ECO:0000256" key="11">
    <source>
        <dbReference type="ARBA" id="ARBA00023136"/>
    </source>
</evidence>
<evidence type="ECO:0000256" key="7">
    <source>
        <dbReference type="ARBA" id="ARBA00022982"/>
    </source>
</evidence>
<feature type="transmembrane region" description="Helical" evidence="14">
    <location>
        <begin position="145"/>
        <end position="165"/>
    </location>
</feature>
<dbReference type="GO" id="GO:0005739">
    <property type="term" value="C:mitochondrion"/>
    <property type="evidence" value="ECO:0007669"/>
    <property type="project" value="TreeGrafter"/>
</dbReference>
<dbReference type="Pfam" id="PF01786">
    <property type="entry name" value="AOX"/>
    <property type="match status" value="1"/>
</dbReference>
<reference evidence="15 16" key="1">
    <citation type="journal article" date="2021" name="MBio">
        <title>A New Model Trypanosomatid, Novymonas esmeraldas: Genomic Perception of Its 'Candidatus Pandoraea novymonadis' Endosymbiont.</title>
        <authorList>
            <person name="Zakharova A."/>
            <person name="Saura A."/>
            <person name="Butenko A."/>
            <person name="Podesvova L."/>
            <person name="Warmusova S."/>
            <person name="Kostygov A.Y."/>
            <person name="Nenarokova A."/>
            <person name="Lukes J."/>
            <person name="Opperdoes F.R."/>
            <person name="Yurchenko V."/>
        </authorList>
    </citation>
    <scope>NUCLEOTIDE SEQUENCE [LARGE SCALE GENOMIC DNA]</scope>
    <source>
        <strain evidence="15 16">E262AT.01</strain>
    </source>
</reference>
<evidence type="ECO:0000256" key="3">
    <source>
        <dbReference type="ARBA" id="ARBA00022448"/>
    </source>
</evidence>
<feature type="transmembrane region" description="Helical" evidence="14">
    <location>
        <begin position="265"/>
        <end position="284"/>
    </location>
</feature>
<feature type="compositionally biased region" description="Low complexity" evidence="13">
    <location>
        <begin position="370"/>
        <end position="415"/>
    </location>
</feature>
<dbReference type="InterPro" id="IPR002680">
    <property type="entry name" value="AOX"/>
</dbReference>
<feature type="compositionally biased region" description="Low complexity" evidence="13">
    <location>
        <begin position="57"/>
        <end position="69"/>
    </location>
</feature>
<protein>
    <recommendedName>
        <fullName evidence="12">Alternative oxidase</fullName>
        <ecNumber evidence="12">1.-.-.-</ecNumber>
    </recommendedName>
</protein>
<keyword evidence="8 14" id="KW-1133">Transmembrane helix</keyword>
<keyword evidence="4 12" id="KW-0679">Respiratory chain</keyword>
<sequence>MLAGSRAYSALGVTAALLCARRHVADGGRSASSRLRMRHSLPRRTAASVGSWSAGRAAAPSTTPSASPPTRHEPPTYLYRPFMGHSTRFAAMTPPLTRDDITQLEREPLSHSTPGRVNDHICIAMVKTLRWLADRAFRERYIHRATMLVTVAAAAPAAASVAAYLRMFFKRRSNSGTRHGEAKTSAVAEASSPFLSFDSGASPPAPASGHSSHRSCSTNAAVSGAALEHCYVDELRGLFAQSESHAVHYQVLGSMAEITPVERGLVLLLQGLHFAICLTLFLFYPRMGFRLMAYTAEESSVVWTQMVNDIDLGKIAVLRVPQLALHYWGVKGLFTAQAPPPPAVVASPPDQGLVLYSAIDADAAAVRPADAAVDARSADTTTPTTTATPDPAPLAGEAEAAAVREAQQHDGAAGDELGGEESGVPPADSAADPAASVLTLRDVVLLIRSDEMVFRDLNHEMANELDTQRSWLQRLVDTSGRRG</sequence>
<keyword evidence="16" id="KW-1185">Reference proteome</keyword>
<feature type="region of interest" description="Disordered" evidence="13">
    <location>
        <begin position="370"/>
        <end position="433"/>
    </location>
</feature>
<evidence type="ECO:0000256" key="2">
    <source>
        <dbReference type="ARBA" id="ARBA00008388"/>
    </source>
</evidence>
<keyword evidence="9 12" id="KW-0560">Oxidoreductase</keyword>
<keyword evidence="10 12" id="KW-0408">Iron</keyword>
<accession>A0AAW0F327</accession>
<dbReference type="EMBL" id="JAECZO010000006">
    <property type="protein sequence ID" value="KAK7200520.1"/>
    <property type="molecule type" value="Genomic_DNA"/>
</dbReference>
<keyword evidence="5 12" id="KW-0812">Transmembrane</keyword>
<feature type="region of interest" description="Disordered" evidence="13">
    <location>
        <begin position="28"/>
        <end position="77"/>
    </location>
</feature>
<evidence type="ECO:0000256" key="9">
    <source>
        <dbReference type="ARBA" id="ARBA00023002"/>
    </source>
</evidence>
<keyword evidence="7 12" id="KW-0249">Electron transport</keyword>
<evidence type="ECO:0000256" key="4">
    <source>
        <dbReference type="ARBA" id="ARBA00022660"/>
    </source>
</evidence>
<keyword evidence="6 12" id="KW-0479">Metal-binding</keyword>
<comment type="similarity">
    <text evidence="2 12">Belongs to the alternative oxidase family.</text>
</comment>
<evidence type="ECO:0000313" key="16">
    <source>
        <dbReference type="Proteomes" id="UP001430356"/>
    </source>
</evidence>
<dbReference type="Proteomes" id="UP001430356">
    <property type="component" value="Unassembled WGS sequence"/>
</dbReference>
<evidence type="ECO:0000256" key="8">
    <source>
        <dbReference type="ARBA" id="ARBA00022989"/>
    </source>
</evidence>
<dbReference type="InterPro" id="IPR038659">
    <property type="entry name" value="AOX_sf"/>
</dbReference>
<evidence type="ECO:0000256" key="14">
    <source>
        <dbReference type="SAM" id="Phobius"/>
    </source>
</evidence>
<evidence type="ECO:0000256" key="10">
    <source>
        <dbReference type="ARBA" id="ARBA00023004"/>
    </source>
</evidence>
<comment type="subcellular location">
    <subcellularLocation>
        <location evidence="1">Membrane</location>
    </subcellularLocation>
</comment>
<proteinExistence type="inferred from homology"/>
<dbReference type="GO" id="GO:0046872">
    <property type="term" value="F:metal ion binding"/>
    <property type="evidence" value="ECO:0007669"/>
    <property type="project" value="UniProtKB-UniRule"/>
</dbReference>
<evidence type="ECO:0000256" key="12">
    <source>
        <dbReference type="RuleBase" id="RU003779"/>
    </source>
</evidence>
<name>A0AAW0F327_9TRYP</name>
<dbReference type="EC" id="1.-.-.-" evidence="12"/>
<dbReference type="AlphaFoldDB" id="A0AAW0F327"/>
<evidence type="ECO:0000256" key="1">
    <source>
        <dbReference type="ARBA" id="ARBA00004370"/>
    </source>
</evidence>
<dbReference type="PANTHER" id="PTHR31803">
    <property type="entry name" value="ALTERNATIVE OXIDASE"/>
    <property type="match status" value="1"/>
</dbReference>
<evidence type="ECO:0000256" key="13">
    <source>
        <dbReference type="SAM" id="MobiDB-lite"/>
    </source>
</evidence>
<dbReference type="PANTHER" id="PTHR31803:SF33">
    <property type="entry name" value="ALTERNATIVE OXIDASE"/>
    <property type="match status" value="1"/>
</dbReference>
<dbReference type="GO" id="GO:0010230">
    <property type="term" value="P:alternative respiration"/>
    <property type="evidence" value="ECO:0007669"/>
    <property type="project" value="TreeGrafter"/>
</dbReference>
<dbReference type="GO" id="GO:0016020">
    <property type="term" value="C:membrane"/>
    <property type="evidence" value="ECO:0007669"/>
    <property type="project" value="UniProtKB-SubCell"/>
</dbReference>
<dbReference type="GO" id="GO:0098803">
    <property type="term" value="C:respiratory chain complex"/>
    <property type="evidence" value="ECO:0007669"/>
    <property type="project" value="UniProtKB-UniRule"/>
</dbReference>
<comment type="caution">
    <text evidence="15">The sequence shown here is derived from an EMBL/GenBank/DDBJ whole genome shotgun (WGS) entry which is preliminary data.</text>
</comment>
<feature type="compositionally biased region" description="Low complexity" evidence="13">
    <location>
        <begin position="422"/>
        <end position="433"/>
    </location>
</feature>
<comment type="cofactor">
    <cofactor evidence="12">
        <name>Fe cation</name>
        <dbReference type="ChEBI" id="CHEBI:24875"/>
    </cofactor>
    <text evidence="12">Binds 2 iron ions per subunit.</text>
</comment>
<evidence type="ECO:0000256" key="5">
    <source>
        <dbReference type="ARBA" id="ARBA00022692"/>
    </source>
</evidence>
<keyword evidence="11 12" id="KW-0472">Membrane</keyword>